<evidence type="ECO:0000256" key="11">
    <source>
        <dbReference type="ARBA" id="ARBA00022816"/>
    </source>
</evidence>
<evidence type="ECO:0000256" key="7">
    <source>
        <dbReference type="ARBA" id="ARBA00022448"/>
    </source>
</evidence>
<feature type="domain" description="Btz" evidence="19">
    <location>
        <begin position="71"/>
        <end position="134"/>
    </location>
</feature>
<dbReference type="Pfam" id="PF09405">
    <property type="entry name" value="Btz"/>
    <property type="match status" value="1"/>
</dbReference>
<dbReference type="GO" id="GO:0005681">
    <property type="term" value="C:spliceosomal complex"/>
    <property type="evidence" value="ECO:0007669"/>
    <property type="project" value="UniProtKB-KW"/>
</dbReference>
<keyword evidence="8" id="KW-0963">Cytoplasm</keyword>
<keyword evidence="10" id="KW-0747">Spliceosome</keyword>
<evidence type="ECO:0000256" key="17">
    <source>
        <dbReference type="ARBA" id="ARBA00023273"/>
    </source>
</evidence>
<comment type="subcellular location">
    <subcellularLocation>
        <location evidence="2">Cell projection</location>
        <location evidence="2">Dendrite</location>
    </subcellularLocation>
    <subcellularLocation>
        <location evidence="1">Cytoplasm</location>
        <location evidence="1">Stress granule</location>
    </subcellularLocation>
    <subcellularLocation>
        <location evidence="4">Cytoplasm</location>
        <location evidence="4">Perinuclear region</location>
    </subcellularLocation>
    <subcellularLocation>
        <location evidence="3">Nucleus speckle</location>
    </subcellularLocation>
</comment>
<dbReference type="GO" id="GO:0035145">
    <property type="term" value="C:exon-exon junction complex"/>
    <property type="evidence" value="ECO:0007669"/>
    <property type="project" value="InterPro"/>
</dbReference>
<feature type="region of interest" description="Disordered" evidence="18">
    <location>
        <begin position="1"/>
        <end position="141"/>
    </location>
</feature>
<accession>A0A3P7ILG3</accession>
<evidence type="ECO:0000256" key="1">
    <source>
        <dbReference type="ARBA" id="ARBA00004210"/>
    </source>
</evidence>
<dbReference type="GO" id="GO:0010494">
    <property type="term" value="C:cytoplasmic stress granule"/>
    <property type="evidence" value="ECO:0007669"/>
    <property type="project" value="UniProtKB-SubCell"/>
</dbReference>
<reference evidence="20 21" key="1">
    <citation type="submission" date="2018-11" db="EMBL/GenBank/DDBJ databases">
        <authorList>
            <consortium name="Pathogen Informatics"/>
        </authorList>
    </citation>
    <scope>NUCLEOTIDE SEQUENCE [LARGE SCALE GENOMIC DNA]</scope>
</reference>
<dbReference type="GO" id="GO:0048471">
    <property type="term" value="C:perinuclear region of cytoplasm"/>
    <property type="evidence" value="ECO:0007669"/>
    <property type="project" value="UniProtKB-SubCell"/>
</dbReference>
<dbReference type="Proteomes" id="UP000270094">
    <property type="component" value="Unassembled WGS sequence"/>
</dbReference>
<sequence length="141" mass="16019">MSEEAATTPPVIAENGEKSAETEVTSKMADVKIEEKVEEKKEEVKETADSFPQGDQDVKSDPRENGDDGFHTPEATDEVQKEDAIKENKEGETKLDDDEIEDNPAYIPRKGRYYMHDSRDAEEEVEEEKRTSRADGTWKHD</sequence>
<evidence type="ECO:0000256" key="16">
    <source>
        <dbReference type="ARBA" id="ARBA00023242"/>
    </source>
</evidence>
<keyword evidence="11" id="KW-0509">mRNA transport</keyword>
<keyword evidence="12" id="KW-0810">Translation regulation</keyword>
<feature type="non-terminal residue" evidence="20">
    <location>
        <position position="141"/>
    </location>
</feature>
<keyword evidence="7" id="KW-0813">Transport</keyword>
<evidence type="ECO:0000256" key="14">
    <source>
        <dbReference type="ARBA" id="ARBA00023161"/>
    </source>
</evidence>
<evidence type="ECO:0000313" key="21">
    <source>
        <dbReference type="Proteomes" id="UP000270094"/>
    </source>
</evidence>
<dbReference type="GO" id="GO:0030425">
    <property type="term" value="C:dendrite"/>
    <property type="evidence" value="ECO:0007669"/>
    <property type="project" value="UniProtKB-SubCell"/>
</dbReference>
<feature type="compositionally biased region" description="Basic and acidic residues" evidence="18">
    <location>
        <begin position="56"/>
        <end position="71"/>
    </location>
</feature>
<dbReference type="GO" id="GO:0016607">
    <property type="term" value="C:nuclear speck"/>
    <property type="evidence" value="ECO:0007669"/>
    <property type="project" value="UniProtKB-SubCell"/>
</dbReference>
<dbReference type="InterPro" id="IPR028544">
    <property type="entry name" value="CASC3"/>
</dbReference>
<evidence type="ECO:0000256" key="5">
    <source>
        <dbReference type="ARBA" id="ARBA00009548"/>
    </source>
</evidence>
<evidence type="ECO:0000256" key="12">
    <source>
        <dbReference type="ARBA" id="ARBA00022845"/>
    </source>
</evidence>
<evidence type="ECO:0000256" key="2">
    <source>
        <dbReference type="ARBA" id="ARBA00004279"/>
    </source>
</evidence>
<feature type="compositionally biased region" description="Basic and acidic residues" evidence="18">
    <location>
        <begin position="29"/>
        <end position="48"/>
    </location>
</feature>
<dbReference type="InterPro" id="IPR018545">
    <property type="entry name" value="Btz_dom"/>
</dbReference>
<keyword evidence="9" id="KW-0507">mRNA processing</keyword>
<evidence type="ECO:0000256" key="4">
    <source>
        <dbReference type="ARBA" id="ARBA00004556"/>
    </source>
</evidence>
<evidence type="ECO:0000256" key="8">
    <source>
        <dbReference type="ARBA" id="ARBA00022490"/>
    </source>
</evidence>
<dbReference type="PANTHER" id="PTHR13434">
    <property type="entry name" value="PROTEIN CASC3"/>
    <property type="match status" value="1"/>
</dbReference>
<feature type="compositionally biased region" description="Basic and acidic residues" evidence="18">
    <location>
        <begin position="127"/>
        <end position="141"/>
    </location>
</feature>
<dbReference type="GO" id="GO:0051028">
    <property type="term" value="P:mRNA transport"/>
    <property type="evidence" value="ECO:0007669"/>
    <property type="project" value="UniProtKB-KW"/>
</dbReference>
<organism evidence="20 21">
    <name type="scientific">Strongylus vulgaris</name>
    <name type="common">Blood worm</name>
    <dbReference type="NCBI Taxonomy" id="40348"/>
    <lineage>
        <taxon>Eukaryota</taxon>
        <taxon>Metazoa</taxon>
        <taxon>Ecdysozoa</taxon>
        <taxon>Nematoda</taxon>
        <taxon>Chromadorea</taxon>
        <taxon>Rhabditida</taxon>
        <taxon>Rhabditina</taxon>
        <taxon>Rhabditomorpha</taxon>
        <taxon>Strongyloidea</taxon>
        <taxon>Strongylidae</taxon>
        <taxon>Strongylus</taxon>
    </lineage>
</organism>
<evidence type="ECO:0000256" key="15">
    <source>
        <dbReference type="ARBA" id="ARBA00023187"/>
    </source>
</evidence>
<dbReference type="GO" id="GO:0003729">
    <property type="term" value="F:mRNA binding"/>
    <property type="evidence" value="ECO:0007669"/>
    <property type="project" value="InterPro"/>
</dbReference>
<dbReference type="PANTHER" id="PTHR13434:SF0">
    <property type="entry name" value="PROTEIN CASC3"/>
    <property type="match status" value="1"/>
</dbReference>
<dbReference type="GO" id="GO:0008380">
    <property type="term" value="P:RNA splicing"/>
    <property type="evidence" value="ECO:0007669"/>
    <property type="project" value="UniProtKB-KW"/>
</dbReference>
<dbReference type="GO" id="GO:0006417">
    <property type="term" value="P:regulation of translation"/>
    <property type="evidence" value="ECO:0007669"/>
    <property type="project" value="UniProtKB-KW"/>
</dbReference>
<dbReference type="EMBL" id="UYYB01009638">
    <property type="protein sequence ID" value="VDM68673.1"/>
    <property type="molecule type" value="Genomic_DNA"/>
</dbReference>
<protein>
    <recommendedName>
        <fullName evidence="6">Protein CASC3</fullName>
    </recommendedName>
</protein>
<evidence type="ECO:0000259" key="19">
    <source>
        <dbReference type="Pfam" id="PF09405"/>
    </source>
</evidence>
<evidence type="ECO:0000256" key="10">
    <source>
        <dbReference type="ARBA" id="ARBA00022728"/>
    </source>
</evidence>
<keyword evidence="14" id="KW-0866">Nonsense-mediated mRNA decay</keyword>
<dbReference type="AlphaFoldDB" id="A0A3P7ILG3"/>
<feature type="compositionally biased region" description="Basic and acidic residues" evidence="18">
    <location>
        <begin position="78"/>
        <end position="94"/>
    </location>
</feature>
<evidence type="ECO:0000256" key="3">
    <source>
        <dbReference type="ARBA" id="ARBA00004324"/>
    </source>
</evidence>
<comment type="similarity">
    <text evidence="5">Belongs to the CASC3 family.</text>
</comment>
<evidence type="ECO:0000256" key="9">
    <source>
        <dbReference type="ARBA" id="ARBA00022664"/>
    </source>
</evidence>
<dbReference type="OrthoDB" id="657902at2759"/>
<keyword evidence="17" id="KW-0966">Cell projection</keyword>
<dbReference type="GO" id="GO:0000184">
    <property type="term" value="P:nuclear-transcribed mRNA catabolic process, nonsense-mediated decay"/>
    <property type="evidence" value="ECO:0007669"/>
    <property type="project" value="UniProtKB-KW"/>
</dbReference>
<keyword evidence="15" id="KW-0508">mRNA splicing</keyword>
<evidence type="ECO:0000256" key="18">
    <source>
        <dbReference type="SAM" id="MobiDB-lite"/>
    </source>
</evidence>
<name>A0A3P7ILG3_STRVU</name>
<proteinExistence type="inferred from homology"/>
<gene>
    <name evidence="20" type="ORF">SVUK_LOCUS3671</name>
</gene>
<evidence type="ECO:0000256" key="6">
    <source>
        <dbReference type="ARBA" id="ARBA00019964"/>
    </source>
</evidence>
<keyword evidence="16" id="KW-0539">Nucleus</keyword>
<keyword evidence="13" id="KW-0694">RNA-binding</keyword>
<dbReference type="GO" id="GO:0006397">
    <property type="term" value="P:mRNA processing"/>
    <property type="evidence" value="ECO:0007669"/>
    <property type="project" value="UniProtKB-KW"/>
</dbReference>
<evidence type="ECO:0000313" key="20">
    <source>
        <dbReference type="EMBL" id="VDM68673.1"/>
    </source>
</evidence>
<evidence type="ECO:0000256" key="13">
    <source>
        <dbReference type="ARBA" id="ARBA00022884"/>
    </source>
</evidence>
<keyword evidence="21" id="KW-1185">Reference proteome</keyword>